<organism evidence="2 3">
    <name type="scientific">Tanacetum coccineum</name>
    <dbReference type="NCBI Taxonomy" id="301880"/>
    <lineage>
        <taxon>Eukaryota</taxon>
        <taxon>Viridiplantae</taxon>
        <taxon>Streptophyta</taxon>
        <taxon>Embryophyta</taxon>
        <taxon>Tracheophyta</taxon>
        <taxon>Spermatophyta</taxon>
        <taxon>Magnoliopsida</taxon>
        <taxon>eudicotyledons</taxon>
        <taxon>Gunneridae</taxon>
        <taxon>Pentapetalae</taxon>
        <taxon>asterids</taxon>
        <taxon>campanulids</taxon>
        <taxon>Asterales</taxon>
        <taxon>Asteraceae</taxon>
        <taxon>Asteroideae</taxon>
        <taxon>Anthemideae</taxon>
        <taxon>Anthemidinae</taxon>
        <taxon>Tanacetum</taxon>
    </lineage>
</organism>
<evidence type="ECO:0000313" key="3">
    <source>
        <dbReference type="Proteomes" id="UP001151760"/>
    </source>
</evidence>
<name>A0ABQ5AB86_9ASTR</name>
<evidence type="ECO:0000256" key="1">
    <source>
        <dbReference type="SAM" id="Phobius"/>
    </source>
</evidence>
<feature type="transmembrane region" description="Helical" evidence="1">
    <location>
        <begin position="121"/>
        <end position="145"/>
    </location>
</feature>
<reference evidence="2" key="1">
    <citation type="journal article" date="2022" name="Int. J. Mol. Sci.">
        <title>Draft Genome of Tanacetum Coccineum: Genomic Comparison of Closely Related Tanacetum-Family Plants.</title>
        <authorList>
            <person name="Yamashiro T."/>
            <person name="Shiraishi A."/>
            <person name="Nakayama K."/>
            <person name="Satake H."/>
        </authorList>
    </citation>
    <scope>NUCLEOTIDE SEQUENCE</scope>
</reference>
<accession>A0ABQ5AB86</accession>
<reference evidence="2" key="2">
    <citation type="submission" date="2022-01" db="EMBL/GenBank/DDBJ databases">
        <authorList>
            <person name="Yamashiro T."/>
            <person name="Shiraishi A."/>
            <person name="Satake H."/>
            <person name="Nakayama K."/>
        </authorList>
    </citation>
    <scope>NUCLEOTIDE SEQUENCE</scope>
</reference>
<gene>
    <name evidence="2" type="ORF">Tco_0820066</name>
</gene>
<proteinExistence type="predicted"/>
<sequence>MTALMYVKLACTSTLPEPQSPVPNSTSLYWQFLGFSSGLVALPYFLDQSWDSIDAYELSLKVDGCGSGDVAAGSNKEKGRMWLAWWPRLGLEELGASFTQGTVSSIPIVGSISPKGFLPPILLLVVMVVIVAVILVVFVVAIVGVGNPLMKAYRSFLVFGTMFGHKTANSRNLLMDKAVIQSGYGSKCYFISSTFCYDENTVSDRCNKRMRQTSLLRVPVGPVFLLRLLVPAIVAACASRAAVTLSETSFLMAA</sequence>
<keyword evidence="1" id="KW-1133">Transmembrane helix</keyword>
<keyword evidence="1" id="KW-0472">Membrane</keyword>
<evidence type="ECO:0000313" key="2">
    <source>
        <dbReference type="EMBL" id="GJS98896.1"/>
    </source>
</evidence>
<keyword evidence="3" id="KW-1185">Reference proteome</keyword>
<comment type="caution">
    <text evidence="2">The sequence shown here is derived from an EMBL/GenBank/DDBJ whole genome shotgun (WGS) entry which is preliminary data.</text>
</comment>
<protein>
    <submittedName>
        <fullName evidence="2">Uncharacterized protein</fullName>
    </submittedName>
</protein>
<feature type="transmembrane region" description="Helical" evidence="1">
    <location>
        <begin position="224"/>
        <end position="243"/>
    </location>
</feature>
<dbReference type="Proteomes" id="UP001151760">
    <property type="component" value="Unassembled WGS sequence"/>
</dbReference>
<dbReference type="EMBL" id="BQNB010012078">
    <property type="protein sequence ID" value="GJS98896.1"/>
    <property type="molecule type" value="Genomic_DNA"/>
</dbReference>
<keyword evidence="1" id="KW-0812">Transmembrane</keyword>